<dbReference type="PROSITE" id="PS00755">
    <property type="entry name" value="SECY_1"/>
    <property type="match status" value="1"/>
</dbReference>
<dbReference type="GO" id="GO:0065002">
    <property type="term" value="P:intracellular protein transmembrane transport"/>
    <property type="evidence" value="ECO:0007669"/>
    <property type="project" value="UniProtKB-UniRule"/>
</dbReference>
<comment type="function">
    <text evidence="10 11">The central subunit of the protein translocation channel SecYEG. Consists of two halves formed by TMs 1-5 and 6-10. These two domains form a lateral gate at the front which open onto the bilayer between TMs 2 and 7, and are clamped together by SecE at the back. The channel is closed by both a pore ring composed of hydrophobic SecY resides and a short helix (helix 2A) on the extracellular side of the membrane which forms a plug. The plug probably moves laterally to allow the channel to open. The ring and the pore may move independently.</text>
</comment>
<dbReference type="GO" id="GO:0043952">
    <property type="term" value="P:protein transport by the Sec complex"/>
    <property type="evidence" value="ECO:0007669"/>
    <property type="project" value="UniProtKB-UniRule"/>
</dbReference>
<dbReference type="FunFam" id="1.10.3370.10:FF:000001">
    <property type="entry name" value="Preprotein translocase subunit SecY"/>
    <property type="match status" value="1"/>
</dbReference>
<keyword evidence="7 10" id="KW-0811">Translocation</keyword>
<dbReference type="InterPro" id="IPR026593">
    <property type="entry name" value="SecY"/>
</dbReference>
<feature type="transmembrane region" description="Helical" evidence="10">
    <location>
        <begin position="310"/>
        <end position="330"/>
    </location>
</feature>
<evidence type="ECO:0000313" key="15">
    <source>
        <dbReference type="Proteomes" id="UP000595564"/>
    </source>
</evidence>
<keyword evidence="3 10" id="KW-0813">Transport</keyword>
<dbReference type="GO" id="GO:0005886">
    <property type="term" value="C:plasma membrane"/>
    <property type="evidence" value="ECO:0007669"/>
    <property type="project" value="UniProtKB-SubCell"/>
</dbReference>
<dbReference type="KEGG" id="thyd:TTHT_1398"/>
<evidence type="ECO:0000256" key="10">
    <source>
        <dbReference type="HAMAP-Rule" id="MF_01465"/>
    </source>
</evidence>
<dbReference type="InterPro" id="IPR002208">
    <property type="entry name" value="SecY/SEC61-alpha"/>
</dbReference>
<dbReference type="SUPFAM" id="SSF103491">
    <property type="entry name" value="Preprotein translocase SecY subunit"/>
    <property type="match status" value="1"/>
</dbReference>
<dbReference type="RefSeq" id="WP_201327212.1">
    <property type="nucleotide sequence ID" value="NZ_AP017470.1"/>
</dbReference>
<evidence type="ECO:0000313" key="14">
    <source>
        <dbReference type="EMBL" id="BBB32910.1"/>
    </source>
</evidence>
<feature type="transmembrane region" description="Helical" evidence="10">
    <location>
        <begin position="212"/>
        <end position="233"/>
    </location>
</feature>
<feature type="transmembrane region" description="Helical" evidence="10">
    <location>
        <begin position="17"/>
        <end position="38"/>
    </location>
</feature>
<keyword evidence="10" id="KW-1003">Cell membrane</keyword>
<dbReference type="HAMAP" id="MF_01465">
    <property type="entry name" value="SecY"/>
    <property type="match status" value="1"/>
</dbReference>
<feature type="transmembrane region" description="Helical" evidence="10">
    <location>
        <begin position="415"/>
        <end position="433"/>
    </location>
</feature>
<dbReference type="EMBL" id="AP017470">
    <property type="protein sequence ID" value="BBB32910.1"/>
    <property type="molecule type" value="Genomic_DNA"/>
</dbReference>
<sequence length="458" mass="51233">METFRNIWKIEELRKRLIFTFAMLFIYRLGAHITIPAIDLSALLEWFDSQKSTVLGFLDLFSGGAFKNASIFALGIMPYITASILLELLTVMVPYLDQLKKEGEQGRKKITQYTRYLTVVFSALQAFGIATLLESLQSPSGAHIVTNPGWGFKLLTVLTLVTGTLVIMWLGEQITERGIGNGISLIIYWGILVRLPQAVVSVLLDLKNGDKSLIVVLFVFAFMLAVTAFVVFFESGQRRIPIHYARRVSGLRGNTGQASYLPIKVNVSGVIPIIFAQALVMFPMTLAKIFRSQSLTKFLSYFGYGMPMYVILYIAAIIFFTFFYTAIIFNPVDTAENLKKYGGFIPGIRPGKATADYIDDILTKLTFWGGIYLSVVSIIPMILMSGIHVEATPFIGDFLDRVVPEFIKNGLGFNFYFGGTSLLIVVGVAMEFVSQVESHLLMRHYDGIMQKGRVRGRR</sequence>
<dbReference type="PIRSF" id="PIRSF004557">
    <property type="entry name" value="SecY"/>
    <property type="match status" value="1"/>
</dbReference>
<keyword evidence="8 10" id="KW-0472">Membrane</keyword>
<dbReference type="Proteomes" id="UP000595564">
    <property type="component" value="Chromosome"/>
</dbReference>
<feature type="transmembrane region" description="Helical" evidence="10">
    <location>
        <begin position="71"/>
        <end position="96"/>
    </location>
</feature>
<evidence type="ECO:0000256" key="1">
    <source>
        <dbReference type="ARBA" id="ARBA00004141"/>
    </source>
</evidence>
<dbReference type="PANTHER" id="PTHR10906">
    <property type="entry name" value="SECY/SEC61-ALPHA FAMILY MEMBER"/>
    <property type="match status" value="1"/>
</dbReference>
<evidence type="ECO:0000256" key="8">
    <source>
        <dbReference type="ARBA" id="ARBA00023136"/>
    </source>
</evidence>
<evidence type="ECO:0000256" key="4">
    <source>
        <dbReference type="ARBA" id="ARBA00022692"/>
    </source>
</evidence>
<comment type="similarity">
    <text evidence="2 10 13">Belongs to the SecY/SEC61-alpha family.</text>
</comment>
<protein>
    <recommendedName>
        <fullName evidence="9 10">Protein translocase subunit SecY</fullName>
    </recommendedName>
</protein>
<dbReference type="AlphaFoldDB" id="A0A7R6SZJ6"/>
<evidence type="ECO:0000256" key="2">
    <source>
        <dbReference type="ARBA" id="ARBA00005751"/>
    </source>
</evidence>
<feature type="transmembrane region" description="Helical" evidence="10">
    <location>
        <begin position="269"/>
        <end position="290"/>
    </location>
</feature>
<keyword evidence="15" id="KW-1185">Reference proteome</keyword>
<feature type="transmembrane region" description="Helical" evidence="10">
    <location>
        <begin position="183"/>
        <end position="206"/>
    </location>
</feature>
<proteinExistence type="inferred from homology"/>
<dbReference type="NCBIfam" id="TIGR00967">
    <property type="entry name" value="3a0501s007"/>
    <property type="match status" value="1"/>
</dbReference>
<evidence type="ECO:0000256" key="9">
    <source>
        <dbReference type="ARBA" id="ARBA00039733"/>
    </source>
</evidence>
<dbReference type="GO" id="GO:0006605">
    <property type="term" value="P:protein targeting"/>
    <property type="evidence" value="ECO:0007669"/>
    <property type="project" value="UniProtKB-UniRule"/>
</dbReference>
<evidence type="ECO:0000256" key="11">
    <source>
        <dbReference type="RuleBase" id="RU000537"/>
    </source>
</evidence>
<reference evidence="14 15" key="1">
    <citation type="journal article" date="2012" name="Extremophiles">
        <title>Thermotomaculum hydrothermale gen. nov., sp. nov., a novel heterotrophic thermophile within the phylum Acidobacteria from a deep-sea hydrothermal vent chimney in the Southern Okinawa Trough.</title>
        <authorList>
            <person name="Izumi H."/>
            <person name="Nunoura T."/>
            <person name="Miyazaki M."/>
            <person name="Mino S."/>
            <person name="Toki T."/>
            <person name="Takai K."/>
            <person name="Sako Y."/>
            <person name="Sawabe T."/>
            <person name="Nakagawa S."/>
        </authorList>
    </citation>
    <scope>NUCLEOTIDE SEQUENCE [LARGE SCALE GENOMIC DNA]</scope>
    <source>
        <strain evidence="14 15">AC55</strain>
    </source>
</reference>
<keyword evidence="5 10" id="KW-0653">Protein transport</keyword>
<evidence type="ECO:0000256" key="5">
    <source>
        <dbReference type="ARBA" id="ARBA00022927"/>
    </source>
</evidence>
<organism evidence="14 15">
    <name type="scientific">Thermotomaculum hydrothermale</name>
    <dbReference type="NCBI Taxonomy" id="981385"/>
    <lineage>
        <taxon>Bacteria</taxon>
        <taxon>Pseudomonadati</taxon>
        <taxon>Acidobacteriota</taxon>
        <taxon>Holophagae</taxon>
        <taxon>Thermotomaculales</taxon>
        <taxon>Thermotomaculaceae</taxon>
        <taxon>Thermotomaculum</taxon>
    </lineage>
</organism>
<evidence type="ECO:0000256" key="3">
    <source>
        <dbReference type="ARBA" id="ARBA00022448"/>
    </source>
</evidence>
<dbReference type="InterPro" id="IPR030659">
    <property type="entry name" value="SecY_CS"/>
</dbReference>
<comment type="subcellular location">
    <subcellularLocation>
        <location evidence="10">Cell membrane</location>
        <topology evidence="10">Multi-pass membrane protein</topology>
    </subcellularLocation>
    <subcellularLocation>
        <location evidence="1 12">Membrane</location>
        <topology evidence="1 12">Multi-pass membrane protein</topology>
    </subcellularLocation>
</comment>
<keyword evidence="4 10" id="KW-0812">Transmembrane</keyword>
<comment type="subunit">
    <text evidence="10">Component of the Sec protein translocase complex. Heterotrimer consisting of SecY, SecE and SecG subunits. The heterotrimers can form oligomers, although 1 heterotrimer is thought to be able to translocate proteins. Interacts with the ribosome. Interacts with SecDF, and other proteins may be involved. Interacts with SecA.</text>
</comment>
<feature type="transmembrane region" description="Helical" evidence="10">
    <location>
        <begin position="116"/>
        <end position="133"/>
    </location>
</feature>
<feature type="transmembrane region" description="Helical" evidence="10">
    <location>
        <begin position="371"/>
        <end position="395"/>
    </location>
</feature>
<gene>
    <name evidence="10 14" type="primary">secY</name>
    <name evidence="14" type="ORF">TTHT_1398</name>
</gene>
<accession>A0A7R6SZJ6</accession>
<evidence type="ECO:0000256" key="6">
    <source>
        <dbReference type="ARBA" id="ARBA00022989"/>
    </source>
</evidence>
<dbReference type="Gene3D" id="1.10.3370.10">
    <property type="entry name" value="SecY subunit domain"/>
    <property type="match status" value="1"/>
</dbReference>
<dbReference type="InterPro" id="IPR023201">
    <property type="entry name" value="SecY_dom_sf"/>
</dbReference>
<name>A0A7R6SZJ6_9BACT</name>
<evidence type="ECO:0000256" key="7">
    <source>
        <dbReference type="ARBA" id="ARBA00023010"/>
    </source>
</evidence>
<feature type="transmembrane region" description="Helical" evidence="10">
    <location>
        <begin position="153"/>
        <end position="171"/>
    </location>
</feature>
<keyword evidence="6 10" id="KW-1133">Transmembrane helix</keyword>
<dbReference type="PRINTS" id="PR00303">
    <property type="entry name" value="SECYTRNLCASE"/>
</dbReference>
<dbReference type="Pfam" id="PF00344">
    <property type="entry name" value="SecY"/>
    <property type="match status" value="1"/>
</dbReference>
<evidence type="ECO:0000256" key="12">
    <source>
        <dbReference type="RuleBase" id="RU003484"/>
    </source>
</evidence>
<evidence type="ECO:0000256" key="13">
    <source>
        <dbReference type="RuleBase" id="RU004349"/>
    </source>
</evidence>
<dbReference type="PROSITE" id="PS00756">
    <property type="entry name" value="SECY_2"/>
    <property type="match status" value="1"/>
</dbReference>